<dbReference type="Proteomes" id="UP001163046">
    <property type="component" value="Unassembled WGS sequence"/>
</dbReference>
<organism evidence="1 2">
    <name type="scientific">Desmophyllum pertusum</name>
    <dbReference type="NCBI Taxonomy" id="174260"/>
    <lineage>
        <taxon>Eukaryota</taxon>
        <taxon>Metazoa</taxon>
        <taxon>Cnidaria</taxon>
        <taxon>Anthozoa</taxon>
        <taxon>Hexacorallia</taxon>
        <taxon>Scleractinia</taxon>
        <taxon>Caryophylliina</taxon>
        <taxon>Caryophylliidae</taxon>
        <taxon>Desmophyllum</taxon>
    </lineage>
</organism>
<dbReference type="Gene3D" id="2.20.100.10">
    <property type="entry name" value="Thrombospondin type-1 (TSP1) repeat"/>
    <property type="match status" value="1"/>
</dbReference>
<name>A0A9W9Z0F9_9CNID</name>
<dbReference type="SMART" id="SM00209">
    <property type="entry name" value="TSP1"/>
    <property type="match status" value="1"/>
</dbReference>
<evidence type="ECO:0000313" key="1">
    <source>
        <dbReference type="EMBL" id="KAJ7373023.1"/>
    </source>
</evidence>
<evidence type="ECO:0000313" key="2">
    <source>
        <dbReference type="Proteomes" id="UP001163046"/>
    </source>
</evidence>
<gene>
    <name evidence="1" type="ORF">OS493_015495</name>
</gene>
<dbReference type="PROSITE" id="PS50092">
    <property type="entry name" value="TSP1"/>
    <property type="match status" value="1"/>
</dbReference>
<dbReference type="SUPFAM" id="SSF82895">
    <property type="entry name" value="TSP-1 type 1 repeat"/>
    <property type="match status" value="1"/>
</dbReference>
<dbReference type="EMBL" id="MU826833">
    <property type="protein sequence ID" value="KAJ7373023.1"/>
    <property type="molecule type" value="Genomic_DNA"/>
</dbReference>
<dbReference type="AlphaFoldDB" id="A0A9W9Z0F9"/>
<dbReference type="InterPro" id="IPR036383">
    <property type="entry name" value="TSP1_rpt_sf"/>
</dbReference>
<sequence length="249" mass="28327">MHPNSRKLKQDGQYGTLHPGEWKAWSPCSTPCGPDGRQSRSRSCLIYPSIFDYSTDGYDLTESRECNIGNFPCEQGSCKAFPIILNNDNLTSFSIPFNASILPDDPTEEQQSLDEQPPVWCFNDSVASYLELNFTVAHHICAIETQGMETLDGEAKYISSYLFEVYVEDSTANYSEWKFYNRSGNLTKDKSPHRRPLTGFIDSHLACAFERQLYASELYGEPIKFPDDAPKKFRLSQPVQPHFWYAGIT</sequence>
<proteinExistence type="predicted"/>
<protein>
    <submittedName>
        <fullName evidence="1">Uncharacterized protein</fullName>
    </submittedName>
</protein>
<reference evidence="1" key="1">
    <citation type="submission" date="2023-01" db="EMBL/GenBank/DDBJ databases">
        <title>Genome assembly of the deep-sea coral Lophelia pertusa.</title>
        <authorList>
            <person name="Herrera S."/>
            <person name="Cordes E."/>
        </authorList>
    </citation>
    <scope>NUCLEOTIDE SEQUENCE</scope>
    <source>
        <strain evidence="1">USNM1676648</strain>
        <tissue evidence="1">Polyp</tissue>
    </source>
</reference>
<comment type="caution">
    <text evidence="1">The sequence shown here is derived from an EMBL/GenBank/DDBJ whole genome shotgun (WGS) entry which is preliminary data.</text>
</comment>
<accession>A0A9W9Z0F9</accession>
<keyword evidence="2" id="KW-1185">Reference proteome</keyword>
<dbReference type="InterPro" id="IPR000884">
    <property type="entry name" value="TSP1_rpt"/>
</dbReference>